<dbReference type="GO" id="GO:0016787">
    <property type="term" value="F:hydrolase activity"/>
    <property type="evidence" value="ECO:0007669"/>
    <property type="project" value="UniProtKB-KW"/>
</dbReference>
<feature type="transmembrane region" description="Helical" evidence="1">
    <location>
        <begin position="65"/>
        <end position="87"/>
    </location>
</feature>
<evidence type="ECO:0000313" key="4">
    <source>
        <dbReference type="Proteomes" id="UP001589862"/>
    </source>
</evidence>
<dbReference type="EC" id="3.4.-.-" evidence="3"/>
<feature type="transmembrane region" description="Helical" evidence="1">
    <location>
        <begin position="243"/>
        <end position="262"/>
    </location>
</feature>
<keyword evidence="1" id="KW-0472">Membrane</keyword>
<feature type="transmembrane region" description="Helical" evidence="1">
    <location>
        <begin position="152"/>
        <end position="176"/>
    </location>
</feature>
<keyword evidence="3" id="KW-0378">Hydrolase</keyword>
<organism evidence="3 4">
    <name type="scientific">Micrococcoides hystricis</name>
    <dbReference type="NCBI Taxonomy" id="1572761"/>
    <lineage>
        <taxon>Bacteria</taxon>
        <taxon>Bacillati</taxon>
        <taxon>Actinomycetota</taxon>
        <taxon>Actinomycetes</taxon>
        <taxon>Micrococcales</taxon>
        <taxon>Micrococcaceae</taxon>
        <taxon>Micrococcoides</taxon>
    </lineage>
</organism>
<evidence type="ECO:0000256" key="1">
    <source>
        <dbReference type="SAM" id="Phobius"/>
    </source>
</evidence>
<feature type="domain" description="CAAX prenyl protease 2/Lysostaphin resistance protein A-like" evidence="2">
    <location>
        <begin position="151"/>
        <end position="254"/>
    </location>
</feature>
<name>A0ABV6PCJ8_9MICC</name>
<feature type="transmembrane region" description="Helical" evidence="1">
    <location>
        <begin position="14"/>
        <end position="36"/>
    </location>
</feature>
<comment type="caution">
    <text evidence="3">The sequence shown here is derived from an EMBL/GenBank/DDBJ whole genome shotgun (WGS) entry which is preliminary data.</text>
</comment>
<evidence type="ECO:0000313" key="3">
    <source>
        <dbReference type="EMBL" id="MFC0582092.1"/>
    </source>
</evidence>
<gene>
    <name evidence="3" type="ORF">ACFFFR_06805</name>
</gene>
<dbReference type="EMBL" id="JBHLUB010000028">
    <property type="protein sequence ID" value="MFC0582092.1"/>
    <property type="molecule type" value="Genomic_DNA"/>
</dbReference>
<feature type="transmembrane region" description="Helical" evidence="1">
    <location>
        <begin position="188"/>
        <end position="208"/>
    </location>
</feature>
<reference evidence="3 4" key="1">
    <citation type="submission" date="2024-09" db="EMBL/GenBank/DDBJ databases">
        <authorList>
            <person name="Sun Q."/>
            <person name="Mori K."/>
        </authorList>
    </citation>
    <scope>NUCLEOTIDE SEQUENCE [LARGE SCALE GENOMIC DNA]</scope>
    <source>
        <strain evidence="3 4">NCAIM B.02604</strain>
    </source>
</reference>
<dbReference type="InterPro" id="IPR003675">
    <property type="entry name" value="Rce1/LyrA-like_dom"/>
</dbReference>
<keyword evidence="1" id="KW-0812">Transmembrane</keyword>
<proteinExistence type="predicted"/>
<keyword evidence="1" id="KW-1133">Transmembrane helix</keyword>
<dbReference type="Pfam" id="PF02517">
    <property type="entry name" value="Rce1-like"/>
    <property type="match status" value="1"/>
</dbReference>
<feature type="transmembrane region" description="Helical" evidence="1">
    <location>
        <begin position="107"/>
        <end position="130"/>
    </location>
</feature>
<dbReference type="RefSeq" id="WP_377458995.1">
    <property type="nucleotide sequence ID" value="NZ_JBHLUB010000028.1"/>
</dbReference>
<keyword evidence="4" id="KW-1185">Reference proteome</keyword>
<accession>A0ABV6PCJ8</accession>
<protein>
    <submittedName>
        <fullName evidence="3">CPBP family intramembrane glutamic endopeptidase</fullName>
        <ecNumber evidence="3">3.4.-.-</ecNumber>
    </submittedName>
</protein>
<dbReference type="Proteomes" id="UP001589862">
    <property type="component" value="Unassembled WGS sequence"/>
</dbReference>
<feature type="transmembrane region" description="Helical" evidence="1">
    <location>
        <begin position="214"/>
        <end position="236"/>
    </location>
</feature>
<sequence length="270" mass="29860">MTPTPAATRPTRRYLYWELVIVLALSLGKSGIYAIVNLAERYWRDIAGQTVTLNKAQADTQVFDLIYQLLGIFFALVPVALVIYLFAREGRSLLRESGVFGPRRAVLLDWLHGLAIFLIIGFGTLGVYHLSRALNLSPPVEYAAGTLYPHEVLVLILRAFENGILEELIVIAYLFLRAKDLGLIPALPTKLTALTTPTIWVLIATSLIRASYHLYQGIGAGIGNFLMGLLFGAYFLRRGRVAPLIIAHIIIDLVGFLGFRFFGPFLGLGT</sequence>
<evidence type="ECO:0000259" key="2">
    <source>
        <dbReference type="Pfam" id="PF02517"/>
    </source>
</evidence>